<gene>
    <name evidence="2" type="ORF">HDA39_006911</name>
</gene>
<dbReference type="Proteomes" id="UP000549971">
    <property type="component" value="Unassembled WGS sequence"/>
</dbReference>
<dbReference type="GO" id="GO:0051213">
    <property type="term" value="F:dioxygenase activity"/>
    <property type="evidence" value="ECO:0007669"/>
    <property type="project" value="UniProtKB-KW"/>
</dbReference>
<dbReference type="SUPFAM" id="SSF51182">
    <property type="entry name" value="RmlC-like cupins"/>
    <property type="match status" value="1"/>
</dbReference>
<dbReference type="Pfam" id="PF07883">
    <property type="entry name" value="Cupin_2"/>
    <property type="match status" value="1"/>
</dbReference>
<dbReference type="InterPro" id="IPR013096">
    <property type="entry name" value="Cupin_2"/>
</dbReference>
<protein>
    <submittedName>
        <fullName evidence="2">Quercetin dioxygenase-like cupin family protein</fullName>
    </submittedName>
</protein>
<keyword evidence="3" id="KW-1185">Reference proteome</keyword>
<sequence>MKLYRKGSSTSRPPESTFVGTVGIGGYFRRAAPSRLAGASVTFHPGARTPWKVNPLGQTIVVTDGTGWVQAEGEDIAEVHAGDFIWFAPGQRHWEGATPHEEMTCVAVQEEDGRSVEFWETVSDDEYGRGPA</sequence>
<dbReference type="InterPro" id="IPR014710">
    <property type="entry name" value="RmlC-like_jellyroll"/>
</dbReference>
<dbReference type="Gene3D" id="2.60.120.10">
    <property type="entry name" value="Jelly Rolls"/>
    <property type="match status" value="1"/>
</dbReference>
<dbReference type="PANTHER" id="PTHR43698:SF1">
    <property type="entry name" value="BLL4564 PROTEIN"/>
    <property type="match status" value="1"/>
</dbReference>
<proteinExistence type="predicted"/>
<dbReference type="InterPro" id="IPR047263">
    <property type="entry name" value="HNL-like_cupin"/>
</dbReference>
<dbReference type="InterPro" id="IPR011051">
    <property type="entry name" value="RmlC_Cupin_sf"/>
</dbReference>
<reference evidence="2 3" key="1">
    <citation type="submission" date="2020-08" db="EMBL/GenBank/DDBJ databases">
        <title>Sequencing the genomes of 1000 actinobacteria strains.</title>
        <authorList>
            <person name="Klenk H.-P."/>
        </authorList>
    </citation>
    <scope>NUCLEOTIDE SEQUENCE [LARGE SCALE GENOMIC DNA]</scope>
    <source>
        <strain evidence="2 3">DSM 28967</strain>
    </source>
</reference>
<name>A0A7W9JEA2_9ACTN</name>
<feature type="domain" description="Cupin type-2" evidence="1">
    <location>
        <begin position="41"/>
        <end position="108"/>
    </location>
</feature>
<organism evidence="2 3">
    <name type="scientific">Kribbella italica</name>
    <dbReference type="NCBI Taxonomy" id="1540520"/>
    <lineage>
        <taxon>Bacteria</taxon>
        <taxon>Bacillati</taxon>
        <taxon>Actinomycetota</taxon>
        <taxon>Actinomycetes</taxon>
        <taxon>Propionibacteriales</taxon>
        <taxon>Kribbellaceae</taxon>
        <taxon>Kribbella</taxon>
    </lineage>
</organism>
<dbReference type="CDD" id="cd02233">
    <property type="entry name" value="cupin_HNL-like"/>
    <property type="match status" value="1"/>
</dbReference>
<dbReference type="RefSeq" id="WP_184802344.1">
    <property type="nucleotide sequence ID" value="NZ_JACHMY010000001.1"/>
</dbReference>
<dbReference type="EMBL" id="JACHMY010000001">
    <property type="protein sequence ID" value="MBB5840177.1"/>
    <property type="molecule type" value="Genomic_DNA"/>
</dbReference>
<evidence type="ECO:0000313" key="3">
    <source>
        <dbReference type="Proteomes" id="UP000549971"/>
    </source>
</evidence>
<keyword evidence="2" id="KW-0223">Dioxygenase</keyword>
<dbReference type="AlphaFoldDB" id="A0A7W9JEA2"/>
<evidence type="ECO:0000313" key="2">
    <source>
        <dbReference type="EMBL" id="MBB5840177.1"/>
    </source>
</evidence>
<keyword evidence="2" id="KW-0560">Oxidoreductase</keyword>
<comment type="caution">
    <text evidence="2">The sequence shown here is derived from an EMBL/GenBank/DDBJ whole genome shotgun (WGS) entry which is preliminary data.</text>
</comment>
<accession>A0A7W9JEA2</accession>
<dbReference type="PANTHER" id="PTHR43698">
    <property type="entry name" value="RIBD C-TERMINAL DOMAIN CONTAINING PROTEIN"/>
    <property type="match status" value="1"/>
</dbReference>
<evidence type="ECO:0000259" key="1">
    <source>
        <dbReference type="Pfam" id="PF07883"/>
    </source>
</evidence>